<name>A0A163D060_PHYB8</name>
<comment type="cofactor">
    <cofactor evidence="1">
        <name>a divalent metal cation</name>
        <dbReference type="ChEBI" id="CHEBI:60240"/>
    </cofactor>
</comment>
<dbReference type="GO" id="GO:0046872">
    <property type="term" value="F:metal ion binding"/>
    <property type="evidence" value="ECO:0007669"/>
    <property type="project" value="UniProtKB-KW"/>
</dbReference>
<dbReference type="RefSeq" id="XP_018285790.1">
    <property type="nucleotide sequence ID" value="XM_018442608.1"/>
</dbReference>
<dbReference type="AlphaFoldDB" id="A0A163D060"/>
<evidence type="ECO:0000313" key="5">
    <source>
        <dbReference type="Proteomes" id="UP000077315"/>
    </source>
</evidence>
<dbReference type="VEuPathDB" id="FungiDB:PHYBLDRAFT_72160"/>
<dbReference type="InParanoid" id="A0A163D060"/>
<dbReference type="OrthoDB" id="2276543at2759"/>
<evidence type="ECO:0000313" key="4">
    <source>
        <dbReference type="EMBL" id="OAD67750.1"/>
    </source>
</evidence>
<accession>A0A163D060</accession>
<evidence type="ECO:0000259" key="3">
    <source>
        <dbReference type="Pfam" id="PF13359"/>
    </source>
</evidence>
<keyword evidence="2" id="KW-0479">Metal-binding</keyword>
<reference evidence="5" key="1">
    <citation type="submission" date="2015-06" db="EMBL/GenBank/DDBJ databases">
        <title>Expansion of signal transduction pathways in fungi by whole-genome duplication.</title>
        <authorList>
            <consortium name="DOE Joint Genome Institute"/>
            <person name="Corrochano L.M."/>
            <person name="Kuo A."/>
            <person name="Marcet-Houben M."/>
            <person name="Polaino S."/>
            <person name="Salamov A."/>
            <person name="Villalobos J.M."/>
            <person name="Alvarez M.I."/>
            <person name="Avalos J."/>
            <person name="Benito E.P."/>
            <person name="Benoit I."/>
            <person name="Burger G."/>
            <person name="Camino L.P."/>
            <person name="Canovas D."/>
            <person name="Cerda-Olmedo E."/>
            <person name="Cheng J.-F."/>
            <person name="Dominguez A."/>
            <person name="Elias M."/>
            <person name="Eslava A.P."/>
            <person name="Glaser F."/>
            <person name="Grimwood J."/>
            <person name="Gutierrez G."/>
            <person name="Heitman J."/>
            <person name="Henrissat B."/>
            <person name="Iturriaga E.A."/>
            <person name="Lang B.F."/>
            <person name="Lavin J.L."/>
            <person name="Lee S."/>
            <person name="Li W."/>
            <person name="Lindquist E."/>
            <person name="Lopez-Garcia S."/>
            <person name="Luque E.M."/>
            <person name="Marcos A.T."/>
            <person name="Martin J."/>
            <person name="McCluskey K."/>
            <person name="Medina H.R."/>
            <person name="Miralles-Duran A."/>
            <person name="Miyazaki A."/>
            <person name="Munoz-Torres E."/>
            <person name="Oguiza J.A."/>
            <person name="Ohm R."/>
            <person name="Olmedo M."/>
            <person name="Orejas M."/>
            <person name="Ortiz-Castellanos L."/>
            <person name="Pisabarro A.G."/>
            <person name="Rodriguez-Romero J."/>
            <person name="Ruiz-Herrera J."/>
            <person name="Ruiz-Vazquez R."/>
            <person name="Sanz C."/>
            <person name="Schackwitz W."/>
            <person name="Schmutz J."/>
            <person name="Shahriari M."/>
            <person name="Shelest E."/>
            <person name="Silva-Franco F."/>
            <person name="Soanes D."/>
            <person name="Syed K."/>
            <person name="Tagua V.G."/>
            <person name="Talbot N.J."/>
            <person name="Thon M."/>
            <person name="De vries R.P."/>
            <person name="Wiebenga A."/>
            <person name="Yadav J.S."/>
            <person name="Braun E.L."/>
            <person name="Baker S."/>
            <person name="Garre V."/>
            <person name="Horwitz B."/>
            <person name="Torres-Martinez S."/>
            <person name="Idnurm A."/>
            <person name="Herrera-Estrella A."/>
            <person name="Gabaldon T."/>
            <person name="Grigoriev I.V."/>
        </authorList>
    </citation>
    <scope>NUCLEOTIDE SEQUENCE [LARGE SCALE GENOMIC DNA]</scope>
    <source>
        <strain evidence="5">NRRL 1555(-)</strain>
    </source>
</reference>
<dbReference type="Proteomes" id="UP000077315">
    <property type="component" value="Unassembled WGS sequence"/>
</dbReference>
<dbReference type="Pfam" id="PF13359">
    <property type="entry name" value="DDE_Tnp_4"/>
    <property type="match status" value="1"/>
</dbReference>
<gene>
    <name evidence="4" type="ORF">PHYBLDRAFT_72160</name>
</gene>
<sequence>MALLVRKSSFYKLYDLVKIHELYQQLSGFYSIDVRLQISIVLDRLGSNGNSLSSDHLARHSGIGKGSIENITIRFFKVILSLEHKFIYWPTKSEKAEIKRANEYLLGFPNLVRYLDGCLFKLAKALSWKPEQFFSHRSAYCVNNVACELGKFPEQFFSDDEYVLADVGYKATNYIVPIKKKPRNSELSLADQEFNTKISSMQVKIEHAFGILKERFYYLKSIPKAKRRWEDREKSEVARLRKTEYSEESGVVDGSQIIDGNTRWIQTQHVVMSKEKNKSS</sequence>
<dbReference type="EMBL" id="KV440998">
    <property type="protein sequence ID" value="OAD67750.1"/>
    <property type="molecule type" value="Genomic_DNA"/>
</dbReference>
<keyword evidence="5" id="KW-1185">Reference proteome</keyword>
<dbReference type="GeneID" id="29003514"/>
<dbReference type="InterPro" id="IPR027806">
    <property type="entry name" value="HARBI1_dom"/>
</dbReference>
<feature type="domain" description="DDE Tnp4" evidence="3">
    <location>
        <begin position="148"/>
        <end position="224"/>
    </location>
</feature>
<protein>
    <recommendedName>
        <fullName evidence="3">DDE Tnp4 domain-containing protein</fullName>
    </recommendedName>
</protein>
<evidence type="ECO:0000256" key="2">
    <source>
        <dbReference type="ARBA" id="ARBA00022723"/>
    </source>
</evidence>
<evidence type="ECO:0000256" key="1">
    <source>
        <dbReference type="ARBA" id="ARBA00001968"/>
    </source>
</evidence>
<organism evidence="4 5">
    <name type="scientific">Phycomyces blakesleeanus (strain ATCC 8743b / DSM 1359 / FGSC 10004 / NBRC 33097 / NRRL 1555)</name>
    <dbReference type="NCBI Taxonomy" id="763407"/>
    <lineage>
        <taxon>Eukaryota</taxon>
        <taxon>Fungi</taxon>
        <taxon>Fungi incertae sedis</taxon>
        <taxon>Mucoromycota</taxon>
        <taxon>Mucoromycotina</taxon>
        <taxon>Mucoromycetes</taxon>
        <taxon>Mucorales</taxon>
        <taxon>Phycomycetaceae</taxon>
        <taxon>Phycomyces</taxon>
    </lineage>
</organism>
<dbReference type="STRING" id="763407.A0A163D060"/>
<proteinExistence type="predicted"/>